<dbReference type="EMBL" id="MDHH01000001">
    <property type="protein sequence ID" value="OUE04524.1"/>
    <property type="molecule type" value="Genomic_DNA"/>
</dbReference>
<gene>
    <name evidence="1" type="ORF">CMMCAS07_06230</name>
</gene>
<proteinExistence type="predicted"/>
<protein>
    <submittedName>
        <fullName evidence="1">Uncharacterized protein</fullName>
    </submittedName>
</protein>
<organism evidence="1 2">
    <name type="scientific">Clavibacter michiganensis subsp. michiganensis</name>
    <dbReference type="NCBI Taxonomy" id="33013"/>
    <lineage>
        <taxon>Bacteria</taxon>
        <taxon>Bacillati</taxon>
        <taxon>Actinomycetota</taxon>
        <taxon>Actinomycetes</taxon>
        <taxon>Micrococcales</taxon>
        <taxon>Microbacteriaceae</taxon>
        <taxon>Clavibacter</taxon>
    </lineage>
</organism>
<evidence type="ECO:0000313" key="2">
    <source>
        <dbReference type="Proteomes" id="UP000195062"/>
    </source>
</evidence>
<name>A0A1Y3FH50_CLAMM</name>
<dbReference type="AlphaFoldDB" id="A0A1Y3FH50"/>
<dbReference type="Proteomes" id="UP000195062">
    <property type="component" value="Unassembled WGS sequence"/>
</dbReference>
<sequence>MPYNSQPKAQVRLVRAGLVFVTLLCLLVGGVAVPTSAKAPGNEPGLTPLKGPRTIQFDAVWTGQNSDIGSVRVFGPGLPAGGTCLVLRKGLNETVAFVNLTVSSAGPFHVVSYLANPICKPWTYHLAAVGPVLAAMQWTWRVSADHKPYRVW</sequence>
<evidence type="ECO:0000313" key="1">
    <source>
        <dbReference type="EMBL" id="OUE04524.1"/>
    </source>
</evidence>
<comment type="caution">
    <text evidence="1">The sequence shown here is derived from an EMBL/GenBank/DDBJ whole genome shotgun (WGS) entry which is preliminary data.</text>
</comment>
<accession>A0A1Y3FH50</accession>
<keyword evidence="2" id="KW-1185">Reference proteome</keyword>
<reference evidence="1 2" key="1">
    <citation type="submission" date="2016-08" db="EMBL/GenBank/DDBJ databases">
        <title>Genome sequence of Clavibacter michiganensis subsp. michiganensis strain CASJ007.</title>
        <authorList>
            <person name="Thapa S.P."/>
            <person name="Coaker G."/>
        </authorList>
    </citation>
    <scope>NUCLEOTIDE SEQUENCE [LARGE SCALE GENOMIC DNA]</scope>
    <source>
        <strain evidence="1">CASJ007</strain>
    </source>
</reference>